<gene>
    <name evidence="1" type="ORF">L1987_77753</name>
</gene>
<sequence length="92" mass="10555">MERITATAVRHPIAATVRQHSPSLRNPRIRSTDDWRILFPAFRALQHFKDQKRHTGEGEPDCELILDQIIEIIGKYHVNIACVCKVGNIEVL</sequence>
<evidence type="ECO:0000313" key="1">
    <source>
        <dbReference type="EMBL" id="KAI3694773.1"/>
    </source>
</evidence>
<organism evidence="1 2">
    <name type="scientific">Smallanthus sonchifolius</name>
    <dbReference type="NCBI Taxonomy" id="185202"/>
    <lineage>
        <taxon>Eukaryota</taxon>
        <taxon>Viridiplantae</taxon>
        <taxon>Streptophyta</taxon>
        <taxon>Embryophyta</taxon>
        <taxon>Tracheophyta</taxon>
        <taxon>Spermatophyta</taxon>
        <taxon>Magnoliopsida</taxon>
        <taxon>eudicotyledons</taxon>
        <taxon>Gunneridae</taxon>
        <taxon>Pentapetalae</taxon>
        <taxon>asterids</taxon>
        <taxon>campanulids</taxon>
        <taxon>Asterales</taxon>
        <taxon>Asteraceae</taxon>
        <taxon>Asteroideae</taxon>
        <taxon>Heliantheae alliance</taxon>
        <taxon>Millerieae</taxon>
        <taxon>Smallanthus</taxon>
    </lineage>
</organism>
<evidence type="ECO:0000313" key="2">
    <source>
        <dbReference type="Proteomes" id="UP001056120"/>
    </source>
</evidence>
<reference evidence="1 2" key="2">
    <citation type="journal article" date="2022" name="Mol. Ecol. Resour.">
        <title>The genomes of chicory, endive, great burdock and yacon provide insights into Asteraceae paleo-polyploidization history and plant inulin production.</title>
        <authorList>
            <person name="Fan W."/>
            <person name="Wang S."/>
            <person name="Wang H."/>
            <person name="Wang A."/>
            <person name="Jiang F."/>
            <person name="Liu H."/>
            <person name="Zhao H."/>
            <person name="Xu D."/>
            <person name="Zhang Y."/>
        </authorList>
    </citation>
    <scope>NUCLEOTIDE SEQUENCE [LARGE SCALE GENOMIC DNA]</scope>
    <source>
        <strain evidence="2">cv. Yunnan</strain>
        <tissue evidence="1">Leaves</tissue>
    </source>
</reference>
<comment type="caution">
    <text evidence="1">The sequence shown here is derived from an EMBL/GenBank/DDBJ whole genome shotgun (WGS) entry which is preliminary data.</text>
</comment>
<proteinExistence type="predicted"/>
<dbReference type="Proteomes" id="UP001056120">
    <property type="component" value="Linkage Group LG26"/>
</dbReference>
<keyword evidence="2" id="KW-1185">Reference proteome</keyword>
<name>A0ACB8ZBR5_9ASTR</name>
<dbReference type="EMBL" id="CM042043">
    <property type="protein sequence ID" value="KAI3694773.1"/>
    <property type="molecule type" value="Genomic_DNA"/>
</dbReference>
<reference evidence="2" key="1">
    <citation type="journal article" date="2022" name="Mol. Ecol. Resour.">
        <title>The genomes of chicory, endive, great burdock and yacon provide insights into Asteraceae palaeo-polyploidization history and plant inulin production.</title>
        <authorList>
            <person name="Fan W."/>
            <person name="Wang S."/>
            <person name="Wang H."/>
            <person name="Wang A."/>
            <person name="Jiang F."/>
            <person name="Liu H."/>
            <person name="Zhao H."/>
            <person name="Xu D."/>
            <person name="Zhang Y."/>
        </authorList>
    </citation>
    <scope>NUCLEOTIDE SEQUENCE [LARGE SCALE GENOMIC DNA]</scope>
    <source>
        <strain evidence="2">cv. Yunnan</strain>
    </source>
</reference>
<protein>
    <submittedName>
        <fullName evidence="1">Uncharacterized protein</fullName>
    </submittedName>
</protein>
<accession>A0ACB8ZBR5</accession>